<feature type="transmembrane region" description="Helical" evidence="1">
    <location>
        <begin position="172"/>
        <end position="191"/>
    </location>
</feature>
<dbReference type="EMBL" id="JYFC01000003">
    <property type="protein sequence ID" value="KJC64468.1"/>
    <property type="molecule type" value="Genomic_DNA"/>
</dbReference>
<feature type="transmembrane region" description="Helical" evidence="1">
    <location>
        <begin position="50"/>
        <end position="71"/>
    </location>
</feature>
<dbReference type="Proteomes" id="UP000032503">
    <property type="component" value="Unassembled WGS sequence"/>
</dbReference>
<evidence type="ECO:0000313" key="2">
    <source>
        <dbReference type="EMBL" id="KJC64468.1"/>
    </source>
</evidence>
<organism evidence="2 3">
    <name type="scientific">Agreia bicolorata</name>
    <dbReference type="NCBI Taxonomy" id="110935"/>
    <lineage>
        <taxon>Bacteria</taxon>
        <taxon>Bacillati</taxon>
        <taxon>Actinomycetota</taxon>
        <taxon>Actinomycetes</taxon>
        <taxon>Micrococcales</taxon>
        <taxon>Microbacteriaceae</taxon>
        <taxon>Agreia</taxon>
    </lineage>
</organism>
<evidence type="ECO:0008006" key="4">
    <source>
        <dbReference type="Google" id="ProtNLM"/>
    </source>
</evidence>
<name>A0ABR5CFQ5_9MICO</name>
<keyword evidence="1" id="KW-0472">Membrane</keyword>
<protein>
    <recommendedName>
        <fullName evidence="4">DUF5134 domain-containing protein</fullName>
    </recommendedName>
</protein>
<keyword evidence="1" id="KW-1133">Transmembrane helix</keyword>
<keyword evidence="3" id="KW-1185">Reference proteome</keyword>
<keyword evidence="1" id="KW-0812">Transmembrane</keyword>
<dbReference type="RefSeq" id="WP_044440881.1">
    <property type="nucleotide sequence ID" value="NZ_JYFC01000003.1"/>
</dbReference>
<comment type="caution">
    <text evidence="2">The sequence shown here is derived from an EMBL/GenBank/DDBJ whole genome shotgun (WGS) entry which is preliminary data.</text>
</comment>
<reference evidence="2 3" key="1">
    <citation type="journal article" date="2001" name="Int. J. Syst. Evol. Microbiol.">
        <title>Agreia bicolorata gen. nov., sp. nov., to accommodate actinobacteria isolated from narrow reed grass infected by the nematode Heteroanguina graminophila.</title>
        <authorList>
            <person name="Evtushenko L.I."/>
            <person name="Dorofeeva L.V."/>
            <person name="Dobrovolskaya T.G."/>
            <person name="Streshinskaya G.M."/>
            <person name="Subbotin S.A."/>
            <person name="Tiedje J.M."/>
        </authorList>
    </citation>
    <scope>NUCLEOTIDE SEQUENCE [LARGE SCALE GENOMIC DNA]</scope>
    <source>
        <strain evidence="2 3">VKM Ac-1804</strain>
    </source>
</reference>
<feature type="transmembrane region" description="Helical" evidence="1">
    <location>
        <begin position="130"/>
        <end position="151"/>
    </location>
</feature>
<gene>
    <name evidence="2" type="ORF">TZ00_08650</name>
</gene>
<evidence type="ECO:0000256" key="1">
    <source>
        <dbReference type="SAM" id="Phobius"/>
    </source>
</evidence>
<feature type="transmembrane region" description="Helical" evidence="1">
    <location>
        <begin position="92"/>
        <end position="110"/>
    </location>
</feature>
<accession>A0ABR5CFQ5</accession>
<proteinExistence type="predicted"/>
<sequence>MIEIMHGGMLVPASVSVCCAVGAPRAQRVQGLIVGVAMLLAMADGLAASPMLPGLVWAALLVLLAISTSAISSVSQRHNPLPGVTTVTTHRALALILTASLLVAGSAGPTRSTASIAVGAHHHGVGGEPFALVLVVATTLYVGYSAVAIWLGVRARNRRSHGRQRRRLSLGIVDIAAMAVSTSVMAIMVTLPS</sequence>
<evidence type="ECO:0000313" key="3">
    <source>
        <dbReference type="Proteomes" id="UP000032503"/>
    </source>
</evidence>